<protein>
    <recommendedName>
        <fullName evidence="3">BrnT family toxin</fullName>
    </recommendedName>
</protein>
<organism evidence="1 2">
    <name type="scientific">Sphingomonas kaistensis</name>
    <dbReference type="NCBI Taxonomy" id="298708"/>
    <lineage>
        <taxon>Bacteria</taxon>
        <taxon>Pseudomonadati</taxon>
        <taxon>Pseudomonadota</taxon>
        <taxon>Alphaproteobacteria</taxon>
        <taxon>Sphingomonadales</taxon>
        <taxon>Sphingomonadaceae</taxon>
        <taxon>Sphingomonas</taxon>
    </lineage>
</organism>
<keyword evidence="2" id="KW-1185">Reference proteome</keyword>
<dbReference type="Proteomes" id="UP001382935">
    <property type="component" value="Chromosome"/>
</dbReference>
<accession>A0ABZ2FWW3</accession>
<evidence type="ECO:0000313" key="2">
    <source>
        <dbReference type="Proteomes" id="UP001382935"/>
    </source>
</evidence>
<dbReference type="RefSeq" id="WP_338501082.1">
    <property type="nucleotide sequence ID" value="NZ_CP145607.1"/>
</dbReference>
<gene>
    <name evidence="1" type="ORF">V6R86_00270</name>
</gene>
<evidence type="ECO:0000313" key="1">
    <source>
        <dbReference type="EMBL" id="WWM69175.1"/>
    </source>
</evidence>
<dbReference type="EMBL" id="CP145607">
    <property type="protein sequence ID" value="WWM69175.1"/>
    <property type="molecule type" value="Genomic_DNA"/>
</dbReference>
<sequence length="101" mass="11768">MMTFKQRWDYSVSKERKFEILINDRDLADADAEKISEEIAFYGPFQGDYAVCTNRGFELVLMRYTPSAAKLHLGFTGRALRRIEVSNASTDFKLLRRYSTE</sequence>
<name>A0ABZ2FWW3_9SPHN</name>
<evidence type="ECO:0008006" key="3">
    <source>
        <dbReference type="Google" id="ProtNLM"/>
    </source>
</evidence>
<reference evidence="1 2" key="1">
    <citation type="submission" date="2024-02" db="EMBL/GenBank/DDBJ databases">
        <title>Full genome sequence of Sphingomonas kaistensis.</title>
        <authorList>
            <person name="Poletto B.L."/>
            <person name="Silva G."/>
            <person name="Galante D."/>
            <person name="Campos K.R."/>
            <person name="Santos M.B.N."/>
            <person name="Sacchi C.T."/>
        </authorList>
    </citation>
    <scope>NUCLEOTIDE SEQUENCE [LARGE SCALE GENOMIC DNA]</scope>
    <source>
        <strain evidence="1 2">MA4R</strain>
    </source>
</reference>
<proteinExistence type="predicted"/>